<proteinExistence type="predicted"/>
<sequence length="402" mass="46727">MTHFTLTNDAARRVFLDRHALSETPQGAGRGHDLLHLIERLGFVQLDSINTVARAHDLILFARRPRYRPKSLKLLYERDRALFEHWTHDAAIVPIAFYPYWHMRRQRDADLLRSRWKNWRRDGFEAQFQTVLDMIRERGPVCSGDVGEGEKRGSGGWWDWHPSKTALEYLWRSGALSVVKRQGFQKYYDLTERVIDQTAAGNAPDEEETIDWCCREALNRLGFATHGELAAFWAHITPAEAKGWCSRALAEGRIIQVCVTCVDGTERPAYAWPDLPNCPTQTIDPTPRLRVLSPFDPALRDRKRAERLFGFAYRIEIFVPEPRRKYGYYVFPLLEGDKVVGRIDMKAFRAEDTLRVRALWPERKVRWGKGRQRALEAELERVQRLAGVSQLAFEDGWLRDPL</sequence>
<organism evidence="1 2">
    <name type="scientific">Tateyamaria armeniaca</name>
    <dbReference type="NCBI Taxonomy" id="2518930"/>
    <lineage>
        <taxon>Bacteria</taxon>
        <taxon>Pseudomonadati</taxon>
        <taxon>Pseudomonadota</taxon>
        <taxon>Alphaproteobacteria</taxon>
        <taxon>Rhodobacterales</taxon>
        <taxon>Roseobacteraceae</taxon>
        <taxon>Tateyamaria</taxon>
    </lineage>
</organism>
<keyword evidence="2" id="KW-1185">Reference proteome</keyword>
<accession>A0ABW8URK8</accession>
<dbReference type="PANTHER" id="PTHR30528:SF0">
    <property type="entry name" value="CYTOPLASMIC PROTEIN"/>
    <property type="match status" value="1"/>
</dbReference>
<evidence type="ECO:0000313" key="1">
    <source>
        <dbReference type="EMBL" id="MFL4469562.1"/>
    </source>
</evidence>
<evidence type="ECO:0000313" key="2">
    <source>
        <dbReference type="Proteomes" id="UP001627408"/>
    </source>
</evidence>
<protein>
    <submittedName>
        <fullName evidence="1">Winged helix-turn-helix domain-containing protein</fullName>
    </submittedName>
</protein>
<dbReference type="EMBL" id="JBHDIY010000002">
    <property type="protein sequence ID" value="MFL4469562.1"/>
    <property type="molecule type" value="Genomic_DNA"/>
</dbReference>
<dbReference type="RefSeq" id="WP_407591420.1">
    <property type="nucleotide sequence ID" value="NZ_JBHDIY010000002.1"/>
</dbReference>
<gene>
    <name evidence="1" type="ORF">ACERZ8_06655</name>
</gene>
<reference evidence="1 2" key="1">
    <citation type="submission" date="2024-08" db="EMBL/GenBank/DDBJ databases">
        <title>Tateyamaria sp. nov., isolated from marine algae.</title>
        <authorList>
            <person name="Choi B.J."/>
            <person name="Kim J.M."/>
            <person name="Lee J.K."/>
            <person name="Choi D.G."/>
            <person name="Bayburt H."/>
            <person name="Baek J.H."/>
            <person name="Han D.M."/>
            <person name="Jeon C.O."/>
        </authorList>
    </citation>
    <scope>NUCLEOTIDE SEQUENCE [LARGE SCALE GENOMIC DNA]</scope>
    <source>
        <strain evidence="1 2">KMU-156</strain>
    </source>
</reference>
<dbReference type="PANTHER" id="PTHR30528">
    <property type="entry name" value="CYTOPLASMIC PROTEIN"/>
    <property type="match status" value="1"/>
</dbReference>
<dbReference type="Proteomes" id="UP001627408">
    <property type="component" value="Unassembled WGS sequence"/>
</dbReference>
<dbReference type="Pfam" id="PF06224">
    <property type="entry name" value="AlkZ-like"/>
    <property type="match status" value="1"/>
</dbReference>
<dbReference type="InterPro" id="IPR009351">
    <property type="entry name" value="AlkZ-like"/>
</dbReference>
<name>A0ABW8URK8_9RHOB</name>
<comment type="caution">
    <text evidence="1">The sequence shown here is derived from an EMBL/GenBank/DDBJ whole genome shotgun (WGS) entry which is preliminary data.</text>
</comment>